<organism evidence="2 3">
    <name type="scientific">Lactococcus lactis subsp. lactis</name>
    <name type="common">Streptococcus lactis</name>
    <dbReference type="NCBI Taxonomy" id="1360"/>
    <lineage>
        <taxon>Bacteria</taxon>
        <taxon>Bacillati</taxon>
        <taxon>Bacillota</taxon>
        <taxon>Bacilli</taxon>
        <taxon>Lactobacillales</taxon>
        <taxon>Streptococcaceae</taxon>
        <taxon>Lactococcus</taxon>
    </lineage>
</organism>
<sequence>MVGKIVLARAGSGKTYYIANDFKEGKSILLLTFTNQNVENIKEELRVRFQGNIPQNVNIITYSSFVYSWLLRPVEKCLTFKNVKSSGVDINTQPVESAYPPNPFYVKDTELGHYLNDKNNRYYSSRMAKLILKQKMTIWKIIENRLEMLVDTIYVDEFQDFKGADYELLMLLMKSKKIDVVSVGDFYQHSVAMSSEKRGIPFKKGKTYLSEEEFLGVLPKSIKLDDQSLSCSRRVPQKICDFIQKKLGIDIESISEIEGSLSVITNAEEVVSLLNDETCVKLVYKNSRKMSFKPVINWSYSKGDTYSRVLIVLTDKLEKFIQEDFNFSSLFQKSINELYVALTRSNDELYICRKDVFNEANKLLINLDRNI</sequence>
<dbReference type="GO" id="GO:0043138">
    <property type="term" value="F:3'-5' DNA helicase activity"/>
    <property type="evidence" value="ECO:0007669"/>
    <property type="project" value="TreeGrafter"/>
</dbReference>
<dbReference type="Pfam" id="PF13245">
    <property type="entry name" value="AAA_19"/>
    <property type="match status" value="1"/>
</dbReference>
<dbReference type="GO" id="GO:0003677">
    <property type="term" value="F:DNA binding"/>
    <property type="evidence" value="ECO:0007669"/>
    <property type="project" value="InterPro"/>
</dbReference>
<dbReference type="SUPFAM" id="SSF52540">
    <property type="entry name" value="P-loop containing nucleoside triphosphate hydrolases"/>
    <property type="match status" value="1"/>
</dbReference>
<dbReference type="Gene3D" id="3.40.50.300">
    <property type="entry name" value="P-loop containing nucleotide triphosphate hydrolases"/>
    <property type="match status" value="1"/>
</dbReference>
<dbReference type="AlphaFoldDB" id="A0A1V0NED6"/>
<reference evidence="2 3" key="1">
    <citation type="journal article" date="2017" name="BMC Genomics">
        <title>Comparative and functional genomics of the Lactococcus lactis taxon; insights into evolution and niche adaptation.</title>
        <authorList>
            <person name="Kelleher P."/>
            <person name="Bottacini F."/>
            <person name="Mahony J."/>
            <person name="Kilcawley K.N."/>
            <person name="van Sinderen D."/>
        </authorList>
    </citation>
    <scope>NUCLEOTIDE SEQUENCE [LARGE SCALE GENOMIC DNA]</scope>
    <source>
        <strain evidence="2 3">275</strain>
    </source>
</reference>
<evidence type="ECO:0000313" key="2">
    <source>
        <dbReference type="EMBL" id="ARD98304.1"/>
    </source>
</evidence>
<dbReference type="InterPro" id="IPR027417">
    <property type="entry name" value="P-loop_NTPase"/>
</dbReference>
<dbReference type="PANTHER" id="PTHR11070">
    <property type="entry name" value="UVRD / RECB / PCRA DNA HELICASE FAMILY MEMBER"/>
    <property type="match status" value="1"/>
</dbReference>
<evidence type="ECO:0000313" key="3">
    <source>
        <dbReference type="Proteomes" id="UP000192085"/>
    </source>
</evidence>
<proteinExistence type="predicted"/>
<name>A0A1V0NED6_LACLL</name>
<dbReference type="Proteomes" id="UP000192085">
    <property type="component" value="Chromosome"/>
</dbReference>
<dbReference type="GO" id="GO:0000725">
    <property type="term" value="P:recombinational repair"/>
    <property type="evidence" value="ECO:0007669"/>
    <property type="project" value="TreeGrafter"/>
</dbReference>
<gene>
    <name evidence="2" type="ORF">LL275_0669</name>
</gene>
<dbReference type="RefSeq" id="WP_063302275.1">
    <property type="nucleotide sequence ID" value="NZ_CP015897.1"/>
</dbReference>
<evidence type="ECO:0000259" key="1">
    <source>
        <dbReference type="Pfam" id="PF01443"/>
    </source>
</evidence>
<dbReference type="InterPro" id="IPR027351">
    <property type="entry name" value="(+)RNA_virus_helicase_core_dom"/>
</dbReference>
<dbReference type="GO" id="GO:0005524">
    <property type="term" value="F:ATP binding"/>
    <property type="evidence" value="ECO:0007669"/>
    <property type="project" value="InterPro"/>
</dbReference>
<dbReference type="Pfam" id="PF01443">
    <property type="entry name" value="Viral_helicase1"/>
    <property type="match status" value="1"/>
</dbReference>
<protein>
    <recommendedName>
        <fullName evidence="1">(+)RNA virus helicase C-terminal domain-containing protein</fullName>
    </recommendedName>
</protein>
<accession>A0A1V0NED6</accession>
<dbReference type="InterPro" id="IPR000212">
    <property type="entry name" value="DNA_helicase_UvrD/REP"/>
</dbReference>
<feature type="domain" description="(+)RNA virus helicase C-terminal" evidence="1">
    <location>
        <begin position="227"/>
        <end position="352"/>
    </location>
</feature>
<dbReference type="PANTHER" id="PTHR11070:SF2">
    <property type="entry name" value="ATP-DEPENDENT DNA HELICASE SRS2"/>
    <property type="match status" value="1"/>
</dbReference>
<dbReference type="EMBL" id="CP015897">
    <property type="protein sequence ID" value="ARD98304.1"/>
    <property type="molecule type" value="Genomic_DNA"/>
</dbReference>